<dbReference type="RefSeq" id="YP_009287555.1">
    <property type="nucleotide sequence ID" value="NC_031074.1"/>
</dbReference>
<reference evidence="2" key="1">
    <citation type="submission" date="2016-07" db="EMBL/GenBank/DDBJ databases">
        <authorList>
            <person name="Florea S."/>
            <person name="Webb J.S."/>
            <person name="Jaromczyk J."/>
            <person name="Schardl C.L."/>
        </authorList>
    </citation>
    <scope>NUCLEOTIDE SEQUENCE [LARGE SCALE GENOMIC DNA]</scope>
</reference>
<sequence>MTTPKPRTMAEVTPIAQAILTKAAIVDPRVRVSDELGGIAAQVAAWAELLRDSDVFLQEGLDAVAAHYRKPNAFPIMPGDVIGYVNRLPVTSSPERVRHWLRKWSYFPYSTVIQEKCGLHWAPPEPPAEVAAAGTQAVRQFHRGQFQAWIGQNLIEIEGRVLASAGDSRSLGSVSVKSLEG</sequence>
<proteinExistence type="predicted"/>
<organism evidence="1 2">
    <name type="scientific">Gordonia phage Bantam</name>
    <dbReference type="NCBI Taxonomy" id="1887641"/>
    <lineage>
        <taxon>Viruses</taxon>
        <taxon>Duplodnaviria</taxon>
        <taxon>Heunggongvirae</taxon>
        <taxon>Uroviricota</taxon>
        <taxon>Caudoviricetes</taxon>
        <taxon>Bantamvirus</taxon>
        <taxon>Bantamvirus bantam</taxon>
    </lineage>
</organism>
<protein>
    <submittedName>
        <fullName evidence="1">Uncharacterized protein</fullName>
    </submittedName>
</protein>
<evidence type="ECO:0000313" key="1">
    <source>
        <dbReference type="EMBL" id="AOE43776.1"/>
    </source>
</evidence>
<dbReference type="Proteomes" id="UP000202170">
    <property type="component" value="Segment"/>
</dbReference>
<dbReference type="KEGG" id="vg:29080351"/>
<dbReference type="GeneID" id="29080351"/>
<keyword evidence="2" id="KW-1185">Reference proteome</keyword>
<dbReference type="EMBL" id="KX557272">
    <property type="protein sequence ID" value="AOE43776.1"/>
    <property type="molecule type" value="Genomic_DNA"/>
</dbReference>
<dbReference type="OrthoDB" id="28582at10239"/>
<accession>A0A1B3AYE9</accession>
<name>A0A1B3AYE9_9CAUD</name>
<evidence type="ECO:0000313" key="2">
    <source>
        <dbReference type="Proteomes" id="UP000202170"/>
    </source>
</evidence>
<gene>
    <name evidence="1" type="primary">87</name>
    <name evidence="1" type="ORF">SEA_BANTAM_87</name>
</gene>